<keyword evidence="1" id="KW-0175">Coiled coil</keyword>
<dbReference type="EMBL" id="CAJVQA010012529">
    <property type="protein sequence ID" value="CAG8717376.1"/>
    <property type="molecule type" value="Genomic_DNA"/>
</dbReference>
<keyword evidence="3" id="KW-1185">Reference proteome</keyword>
<dbReference type="Proteomes" id="UP000789759">
    <property type="component" value="Unassembled WGS sequence"/>
</dbReference>
<reference evidence="2" key="1">
    <citation type="submission" date="2021-06" db="EMBL/GenBank/DDBJ databases">
        <authorList>
            <person name="Kallberg Y."/>
            <person name="Tangrot J."/>
            <person name="Rosling A."/>
        </authorList>
    </citation>
    <scope>NUCLEOTIDE SEQUENCE</scope>
    <source>
        <strain evidence="2">FL966</strain>
    </source>
</reference>
<name>A0A9N9I362_9GLOM</name>
<gene>
    <name evidence="2" type="ORF">CPELLU_LOCUS12684</name>
</gene>
<sequence length="39" mass="4659">NIALRLKEAHKNKRQAQESLEDNIEMYKEEVTEVFLDLL</sequence>
<evidence type="ECO:0000313" key="2">
    <source>
        <dbReference type="EMBL" id="CAG8717376.1"/>
    </source>
</evidence>
<comment type="caution">
    <text evidence="2">The sequence shown here is derived from an EMBL/GenBank/DDBJ whole genome shotgun (WGS) entry which is preliminary data.</text>
</comment>
<organism evidence="2 3">
    <name type="scientific">Cetraspora pellucida</name>
    <dbReference type="NCBI Taxonomy" id="1433469"/>
    <lineage>
        <taxon>Eukaryota</taxon>
        <taxon>Fungi</taxon>
        <taxon>Fungi incertae sedis</taxon>
        <taxon>Mucoromycota</taxon>
        <taxon>Glomeromycotina</taxon>
        <taxon>Glomeromycetes</taxon>
        <taxon>Diversisporales</taxon>
        <taxon>Gigasporaceae</taxon>
        <taxon>Cetraspora</taxon>
    </lineage>
</organism>
<feature type="coiled-coil region" evidence="1">
    <location>
        <begin position="3"/>
        <end position="30"/>
    </location>
</feature>
<protein>
    <submittedName>
        <fullName evidence="2">5391_t:CDS:1</fullName>
    </submittedName>
</protein>
<evidence type="ECO:0000256" key="1">
    <source>
        <dbReference type="SAM" id="Coils"/>
    </source>
</evidence>
<dbReference type="OrthoDB" id="2380306at2759"/>
<accession>A0A9N9I362</accession>
<evidence type="ECO:0000313" key="3">
    <source>
        <dbReference type="Proteomes" id="UP000789759"/>
    </source>
</evidence>
<dbReference type="AlphaFoldDB" id="A0A9N9I362"/>
<proteinExistence type="predicted"/>
<feature type="non-terminal residue" evidence="2">
    <location>
        <position position="1"/>
    </location>
</feature>